<dbReference type="Proteomes" id="UP000318081">
    <property type="component" value="Chromosome"/>
</dbReference>
<organism evidence="2 3">
    <name type="scientific">Stieleria magnilauensis</name>
    <dbReference type="NCBI Taxonomy" id="2527963"/>
    <lineage>
        <taxon>Bacteria</taxon>
        <taxon>Pseudomonadati</taxon>
        <taxon>Planctomycetota</taxon>
        <taxon>Planctomycetia</taxon>
        <taxon>Pirellulales</taxon>
        <taxon>Pirellulaceae</taxon>
        <taxon>Stieleria</taxon>
    </lineage>
</organism>
<evidence type="ECO:0000313" key="3">
    <source>
        <dbReference type="Proteomes" id="UP000318081"/>
    </source>
</evidence>
<evidence type="ECO:0000313" key="2">
    <source>
        <dbReference type="EMBL" id="QDV82875.1"/>
    </source>
</evidence>
<dbReference type="EMBL" id="CP036432">
    <property type="protein sequence ID" value="QDV82875.1"/>
    <property type="molecule type" value="Genomic_DNA"/>
</dbReference>
<name>A0ABX5XLL3_9BACT</name>
<accession>A0ABX5XLL3</accession>
<keyword evidence="3" id="KW-1185">Reference proteome</keyword>
<gene>
    <name evidence="2" type="ORF">TBK1r_18070</name>
</gene>
<sequence length="307" mass="31116">MFRYFSSLVLVVGLSVSCNAGYLNSILTFNGIADSIDNTAPGLVGIIDNGGGPGLHVGDVGFGFVTSNTVSNDGTGTPGTVSRTIVTMFAAEVASSATPGLFSLVAPTAPGQTLFGLLSAASNGFAAQFDTASLKSDTIAMVISSNFPQGTGALTGASGPTTSDWLSAAEFSPTNYDFEALLDISDGGFFDLFTFAAPPITSGIQSGGFSVTKHALDPSTIFVPVPATKLPSGSQVLVDVGLGPLFVSPSLDGQPNKAKERGWVLTGSVSSVTINVVPEPSSAMCFAAIALATVCGVRRRRGQVAQA</sequence>
<evidence type="ECO:0008006" key="4">
    <source>
        <dbReference type="Google" id="ProtNLM"/>
    </source>
</evidence>
<feature type="chain" id="PRO_5045540556" description="PEP-CTERM protein-sorting domain-containing protein" evidence="1">
    <location>
        <begin position="21"/>
        <end position="307"/>
    </location>
</feature>
<evidence type="ECO:0000256" key="1">
    <source>
        <dbReference type="SAM" id="SignalP"/>
    </source>
</evidence>
<proteinExistence type="predicted"/>
<dbReference type="PROSITE" id="PS51257">
    <property type="entry name" value="PROKAR_LIPOPROTEIN"/>
    <property type="match status" value="1"/>
</dbReference>
<reference evidence="2 3" key="1">
    <citation type="submission" date="2019-02" db="EMBL/GenBank/DDBJ databases">
        <title>Deep-cultivation of Planctomycetes and their phenomic and genomic characterization uncovers novel biology.</title>
        <authorList>
            <person name="Wiegand S."/>
            <person name="Jogler M."/>
            <person name="Boedeker C."/>
            <person name="Pinto D."/>
            <person name="Vollmers J."/>
            <person name="Rivas-Marin E."/>
            <person name="Kohn T."/>
            <person name="Peeters S.H."/>
            <person name="Heuer A."/>
            <person name="Rast P."/>
            <person name="Oberbeckmann S."/>
            <person name="Bunk B."/>
            <person name="Jeske O."/>
            <person name="Meyerdierks A."/>
            <person name="Storesund J.E."/>
            <person name="Kallscheuer N."/>
            <person name="Luecker S."/>
            <person name="Lage O.M."/>
            <person name="Pohl T."/>
            <person name="Merkel B.J."/>
            <person name="Hornburger P."/>
            <person name="Mueller R.-W."/>
            <person name="Bruemmer F."/>
            <person name="Labrenz M."/>
            <person name="Spormann A.M."/>
            <person name="Op den Camp H."/>
            <person name="Overmann J."/>
            <person name="Amann R."/>
            <person name="Jetten M.S.M."/>
            <person name="Mascher T."/>
            <person name="Medema M.H."/>
            <person name="Devos D.P."/>
            <person name="Kaster A.-K."/>
            <person name="Ovreas L."/>
            <person name="Rohde M."/>
            <person name="Galperin M.Y."/>
            <person name="Jogler C."/>
        </authorList>
    </citation>
    <scope>NUCLEOTIDE SEQUENCE [LARGE SCALE GENOMIC DNA]</scope>
    <source>
        <strain evidence="2 3">TBK1r</strain>
    </source>
</reference>
<feature type="signal peptide" evidence="1">
    <location>
        <begin position="1"/>
        <end position="20"/>
    </location>
</feature>
<protein>
    <recommendedName>
        <fullName evidence="4">PEP-CTERM protein-sorting domain-containing protein</fullName>
    </recommendedName>
</protein>
<keyword evidence="1" id="KW-0732">Signal</keyword>